<organism evidence="16 17">
    <name type="scientific">Companilactobacillus mindensis DSM 14500</name>
    <dbReference type="NCBI Taxonomy" id="1423770"/>
    <lineage>
        <taxon>Bacteria</taxon>
        <taxon>Bacillati</taxon>
        <taxon>Bacillota</taxon>
        <taxon>Bacilli</taxon>
        <taxon>Lactobacillales</taxon>
        <taxon>Lactobacillaceae</taxon>
        <taxon>Companilactobacillus</taxon>
    </lineage>
</organism>
<dbReference type="InterPro" id="IPR018314">
    <property type="entry name" value="RsmB/NOL1/NOP2-like_CS"/>
</dbReference>
<name>A0A0R1QQM8_9LACO</name>
<evidence type="ECO:0000313" key="16">
    <source>
        <dbReference type="EMBL" id="KRL44996.1"/>
    </source>
</evidence>
<dbReference type="PANTHER" id="PTHR22807:SF53">
    <property type="entry name" value="RIBOSOMAL RNA SMALL SUBUNIT METHYLTRANSFERASE B-RELATED"/>
    <property type="match status" value="1"/>
</dbReference>
<feature type="active site" description="Nucleophile" evidence="14">
    <location>
        <position position="378"/>
    </location>
</feature>
<dbReference type="FunFam" id="3.40.50.150:FF:000022">
    <property type="entry name" value="Ribosomal RNA small subunit methyltransferase B"/>
    <property type="match status" value="1"/>
</dbReference>
<feature type="binding site" evidence="14">
    <location>
        <begin position="256"/>
        <end position="262"/>
    </location>
    <ligand>
        <name>S-adenosyl-L-methionine</name>
        <dbReference type="ChEBI" id="CHEBI:59789"/>
    </ligand>
</feature>
<dbReference type="InterPro" id="IPR023267">
    <property type="entry name" value="RCMT"/>
</dbReference>
<dbReference type="NCBIfam" id="NF011494">
    <property type="entry name" value="PRK14902.1"/>
    <property type="match status" value="1"/>
</dbReference>
<feature type="binding site" evidence="14">
    <location>
        <position position="307"/>
    </location>
    <ligand>
        <name>S-adenosyl-L-methionine</name>
        <dbReference type="ChEBI" id="CHEBI:59789"/>
    </ligand>
</feature>
<dbReference type="Pfam" id="PF22458">
    <property type="entry name" value="RsmF-B_ferredox"/>
    <property type="match status" value="1"/>
</dbReference>
<dbReference type="Pfam" id="PF01029">
    <property type="entry name" value="NusB"/>
    <property type="match status" value="1"/>
</dbReference>
<proteinExistence type="inferred from homology"/>
<accession>A0A0R1QQM8</accession>
<evidence type="ECO:0000256" key="3">
    <source>
        <dbReference type="ARBA" id="ARBA00007494"/>
    </source>
</evidence>
<evidence type="ECO:0000313" key="17">
    <source>
        <dbReference type="Proteomes" id="UP000050872"/>
    </source>
</evidence>
<dbReference type="InterPro" id="IPR004573">
    <property type="entry name" value="rRNA_ssu_MeTfrase_B"/>
</dbReference>
<dbReference type="PROSITE" id="PS01153">
    <property type="entry name" value="NOL1_NOP2_SUN"/>
    <property type="match status" value="1"/>
</dbReference>
<dbReference type="Proteomes" id="UP000050872">
    <property type="component" value="Unassembled WGS sequence"/>
</dbReference>
<keyword evidence="17" id="KW-1185">Reference proteome</keyword>
<evidence type="ECO:0000256" key="14">
    <source>
        <dbReference type="PROSITE-ProRule" id="PRU01023"/>
    </source>
</evidence>
<dbReference type="InterPro" id="IPR035926">
    <property type="entry name" value="NusB-like_sf"/>
</dbReference>
<feature type="binding site" evidence="14">
    <location>
        <position position="325"/>
    </location>
    <ligand>
        <name>S-adenosyl-L-methionine</name>
        <dbReference type="ChEBI" id="CHEBI:59789"/>
    </ligand>
</feature>
<dbReference type="NCBIfam" id="TIGR00563">
    <property type="entry name" value="rsmB"/>
    <property type="match status" value="1"/>
</dbReference>
<comment type="caution">
    <text evidence="16">The sequence shown here is derived from an EMBL/GenBank/DDBJ whole genome shotgun (WGS) entry which is preliminary data.</text>
</comment>
<keyword evidence="6" id="KW-0698">rRNA processing</keyword>
<dbReference type="InterPro" id="IPR049560">
    <property type="entry name" value="MeTrfase_RsmB-F_NOP2_cat"/>
</dbReference>
<dbReference type="InterPro" id="IPR029063">
    <property type="entry name" value="SAM-dependent_MTases_sf"/>
</dbReference>
<keyword evidence="9 14" id="KW-0949">S-adenosyl-L-methionine</keyword>
<comment type="catalytic activity">
    <reaction evidence="13">
        <text>cytidine(967) in 16S rRNA + S-adenosyl-L-methionine = 5-methylcytidine(967) in 16S rRNA + S-adenosyl-L-homocysteine + H(+)</text>
        <dbReference type="Rhea" id="RHEA:42748"/>
        <dbReference type="Rhea" id="RHEA-COMP:10219"/>
        <dbReference type="Rhea" id="RHEA-COMP:10220"/>
        <dbReference type="ChEBI" id="CHEBI:15378"/>
        <dbReference type="ChEBI" id="CHEBI:57856"/>
        <dbReference type="ChEBI" id="CHEBI:59789"/>
        <dbReference type="ChEBI" id="CHEBI:74483"/>
        <dbReference type="ChEBI" id="CHEBI:82748"/>
        <dbReference type="EC" id="2.1.1.176"/>
    </reaction>
</comment>
<keyword evidence="10 14" id="KW-0694">RNA-binding</keyword>
<keyword evidence="7 14" id="KW-0489">Methyltransferase</keyword>
<dbReference type="PRINTS" id="PR02008">
    <property type="entry name" value="RCMTFAMILY"/>
</dbReference>
<dbReference type="CDD" id="cd02440">
    <property type="entry name" value="AdoMet_MTases"/>
    <property type="match status" value="1"/>
</dbReference>
<evidence type="ECO:0000256" key="2">
    <source>
        <dbReference type="ARBA" id="ARBA00004496"/>
    </source>
</evidence>
<dbReference type="InterPro" id="IPR054728">
    <property type="entry name" value="RsmB-like_ferredoxin"/>
</dbReference>
<evidence type="ECO:0000256" key="8">
    <source>
        <dbReference type="ARBA" id="ARBA00022679"/>
    </source>
</evidence>
<feature type="domain" description="SAM-dependent MTase RsmB/NOP-type" evidence="15">
    <location>
        <begin position="167"/>
        <end position="439"/>
    </location>
</feature>
<keyword evidence="5" id="KW-0963">Cytoplasm</keyword>
<evidence type="ECO:0000256" key="1">
    <source>
        <dbReference type="ARBA" id="ARBA00002724"/>
    </source>
</evidence>
<dbReference type="Gene3D" id="3.30.70.1170">
    <property type="entry name" value="Sun protein, domain 3"/>
    <property type="match status" value="1"/>
</dbReference>
<dbReference type="AlphaFoldDB" id="A0A0R1QQM8"/>
<dbReference type="InterPro" id="IPR001678">
    <property type="entry name" value="MeTrfase_RsmB-F_NOP2_dom"/>
</dbReference>
<sequence>MNNNPRALAVEALTRVFQNKAYSNIEINNILKKAEMSDADSRLMTNIVYGVIQNRYVLEYQLEPYIKDKKLDLWLDLLLQTAVYQLAYLDKIPAHAVLNESTEVAKQRANQGAANLVNAVLRNYQRHGSRIMPGSDSIYDMSRLYSVPRWLVELFENQQGKKKTKEILKSINQPSHISIRVNTNKTTVADLMETLNAQGFDMKPSKISSVGLVCEHGNLVNTDEFRNGLYTIQDESSMLVAPALDVQPDSQVLDACAAPGGKTTHIASYIKDGAVTALDIHKHKTKLIRENSQRMGYSDIISTGAIDARKAKDVLNMNFDRILVDAPCSGLGLMRRKPELRYFRQEEDLMNLQRVQLQILDSLVDLLKVNGKMVFSTCTFDDQENEQVVEKFLAAHKNFELEPVKHEAAMDKSVKDGMLKVLPSDYFTDGFFIATFVRKN</sequence>
<keyword evidence="8 14" id="KW-0808">Transferase</keyword>
<comment type="subcellular location">
    <subcellularLocation>
        <location evidence="2">Cytoplasm</location>
    </subcellularLocation>
</comment>
<evidence type="ECO:0000259" key="15">
    <source>
        <dbReference type="PROSITE" id="PS51686"/>
    </source>
</evidence>
<dbReference type="InterPro" id="IPR006027">
    <property type="entry name" value="NusB_RsmB_TIM44"/>
</dbReference>
<dbReference type="GO" id="GO:0005737">
    <property type="term" value="C:cytoplasm"/>
    <property type="evidence" value="ECO:0007669"/>
    <property type="project" value="UniProtKB-SubCell"/>
</dbReference>
<dbReference type="SUPFAM" id="SSF53335">
    <property type="entry name" value="S-adenosyl-L-methionine-dependent methyltransferases"/>
    <property type="match status" value="1"/>
</dbReference>
<comment type="similarity">
    <text evidence="3 14">Belongs to the class I-like SAM-binding methyltransferase superfamily. RsmB/NOP family.</text>
</comment>
<dbReference type="PANTHER" id="PTHR22807">
    <property type="entry name" value="NOP2 YEAST -RELATED NOL1/NOP2/FMU SUN DOMAIN-CONTAINING"/>
    <property type="match status" value="1"/>
</dbReference>
<evidence type="ECO:0000256" key="12">
    <source>
        <dbReference type="ARBA" id="ARBA00031088"/>
    </source>
</evidence>
<dbReference type="Gene3D" id="3.40.50.150">
    <property type="entry name" value="Vaccinia Virus protein VP39"/>
    <property type="match status" value="1"/>
</dbReference>
<dbReference type="GO" id="GO:0003723">
    <property type="term" value="F:RNA binding"/>
    <property type="evidence" value="ECO:0007669"/>
    <property type="project" value="UniProtKB-UniRule"/>
</dbReference>
<evidence type="ECO:0000256" key="4">
    <source>
        <dbReference type="ARBA" id="ARBA00012140"/>
    </source>
</evidence>
<feature type="binding site" evidence="14">
    <location>
        <position position="279"/>
    </location>
    <ligand>
        <name>S-adenosyl-L-methionine</name>
        <dbReference type="ChEBI" id="CHEBI:59789"/>
    </ligand>
</feature>
<dbReference type="GO" id="GO:0008649">
    <property type="term" value="F:rRNA methyltransferase activity"/>
    <property type="evidence" value="ECO:0007669"/>
    <property type="project" value="InterPro"/>
</dbReference>
<evidence type="ECO:0000256" key="7">
    <source>
        <dbReference type="ARBA" id="ARBA00022603"/>
    </source>
</evidence>
<evidence type="ECO:0000256" key="5">
    <source>
        <dbReference type="ARBA" id="ARBA00022490"/>
    </source>
</evidence>
<dbReference type="GO" id="GO:0006355">
    <property type="term" value="P:regulation of DNA-templated transcription"/>
    <property type="evidence" value="ECO:0007669"/>
    <property type="project" value="InterPro"/>
</dbReference>
<dbReference type="RefSeq" id="WP_057887470.1">
    <property type="nucleotide sequence ID" value="NZ_AZEZ01000022.1"/>
</dbReference>
<dbReference type="EMBL" id="AZEZ01000022">
    <property type="protein sequence ID" value="KRL44996.1"/>
    <property type="molecule type" value="Genomic_DNA"/>
</dbReference>
<evidence type="ECO:0000256" key="6">
    <source>
        <dbReference type="ARBA" id="ARBA00022552"/>
    </source>
</evidence>
<comment type="function">
    <text evidence="1">Specifically methylates the cytosine at position 967 (m5C967) of 16S rRNA.</text>
</comment>
<reference evidence="16 17" key="1">
    <citation type="journal article" date="2015" name="Genome Announc.">
        <title>Expanding the biotechnology potential of lactobacilli through comparative genomics of 213 strains and associated genera.</title>
        <authorList>
            <person name="Sun Z."/>
            <person name="Harris H.M."/>
            <person name="McCann A."/>
            <person name="Guo C."/>
            <person name="Argimon S."/>
            <person name="Zhang W."/>
            <person name="Yang X."/>
            <person name="Jeffery I.B."/>
            <person name="Cooney J.C."/>
            <person name="Kagawa T.F."/>
            <person name="Liu W."/>
            <person name="Song Y."/>
            <person name="Salvetti E."/>
            <person name="Wrobel A."/>
            <person name="Rasinkangas P."/>
            <person name="Parkhill J."/>
            <person name="Rea M.C."/>
            <person name="O'Sullivan O."/>
            <person name="Ritari J."/>
            <person name="Douillard F.P."/>
            <person name="Paul Ross R."/>
            <person name="Yang R."/>
            <person name="Briner A.E."/>
            <person name="Felis G.E."/>
            <person name="de Vos W.M."/>
            <person name="Barrangou R."/>
            <person name="Klaenhammer T.R."/>
            <person name="Caufield P.W."/>
            <person name="Cui Y."/>
            <person name="Zhang H."/>
            <person name="O'Toole P.W."/>
        </authorList>
    </citation>
    <scope>NUCLEOTIDE SEQUENCE [LARGE SCALE GENOMIC DNA]</scope>
    <source>
        <strain evidence="16 17">DSM 14500</strain>
    </source>
</reference>
<dbReference type="Pfam" id="PF01189">
    <property type="entry name" value="Methyltr_RsmB-F"/>
    <property type="match status" value="1"/>
</dbReference>
<dbReference type="STRING" id="1423770.FD29_GL000824"/>
<evidence type="ECO:0000256" key="11">
    <source>
        <dbReference type="ARBA" id="ARBA00030399"/>
    </source>
</evidence>
<dbReference type="SUPFAM" id="SSF48013">
    <property type="entry name" value="NusB-like"/>
    <property type="match status" value="1"/>
</dbReference>
<evidence type="ECO:0000256" key="13">
    <source>
        <dbReference type="ARBA" id="ARBA00047283"/>
    </source>
</evidence>
<dbReference type="OrthoDB" id="9810297at2"/>
<dbReference type="Gene3D" id="1.10.940.10">
    <property type="entry name" value="NusB-like"/>
    <property type="match status" value="1"/>
</dbReference>
<gene>
    <name evidence="16" type="ORF">FD29_GL000824</name>
</gene>
<evidence type="ECO:0000256" key="9">
    <source>
        <dbReference type="ARBA" id="ARBA00022691"/>
    </source>
</evidence>
<dbReference type="FunFam" id="1.10.940.10:FF:000006">
    <property type="entry name" value="16S rRNA (Cytosine(967)-C(5))-methyltransferase RsmB"/>
    <property type="match status" value="1"/>
</dbReference>
<evidence type="ECO:0000256" key="10">
    <source>
        <dbReference type="ARBA" id="ARBA00022884"/>
    </source>
</evidence>
<protein>
    <recommendedName>
        <fullName evidence="4">16S rRNA (cytosine(967)-C(5))-methyltransferase</fullName>
        <ecNumber evidence="4">2.1.1.176</ecNumber>
    </recommendedName>
    <alternativeName>
        <fullName evidence="11">16S rRNA m5C967 methyltransferase</fullName>
    </alternativeName>
    <alternativeName>
        <fullName evidence="12">rRNA (cytosine-C(5)-)-methyltransferase RsmB</fullName>
    </alternativeName>
</protein>
<dbReference type="EC" id="2.1.1.176" evidence="4"/>
<dbReference type="PROSITE" id="PS51686">
    <property type="entry name" value="SAM_MT_RSMB_NOP"/>
    <property type="match status" value="1"/>
</dbReference>
<dbReference type="PATRIC" id="fig|1423770.3.peg.848"/>